<protein>
    <submittedName>
        <fullName evidence="2">Uncharacterized protein</fullName>
    </submittedName>
</protein>
<sequence>MCTGHAAYIGCEVEKKFCPKEGLSQAIDAGSPPAGSPVGRTAHHSISLNSNTKGLLASNRERGKEEARPRRRALAWHHVICAFPRSALLYKKH</sequence>
<keyword evidence="3" id="KW-1185">Reference proteome</keyword>
<evidence type="ECO:0000313" key="2">
    <source>
        <dbReference type="EMBL" id="KAF1374049.1"/>
    </source>
</evidence>
<reference evidence="2 3" key="1">
    <citation type="submission" date="2019-06" db="EMBL/GenBank/DDBJ databases">
        <title>A chromosome-scale genome assembly of the European perch, Perca fluviatilis.</title>
        <authorList>
            <person name="Roques C."/>
            <person name="Zahm M."/>
            <person name="Cabau C."/>
            <person name="Klopp C."/>
            <person name="Bouchez O."/>
            <person name="Donnadieu C."/>
            <person name="Kuhl H."/>
            <person name="Gislard M."/>
            <person name="Guendouz S."/>
            <person name="Journot L."/>
            <person name="Haffray P."/>
            <person name="Bestin A."/>
            <person name="Morvezen R."/>
            <person name="Feron R."/>
            <person name="Wen M."/>
            <person name="Jouanno E."/>
            <person name="Herpin A."/>
            <person name="Schartl M."/>
            <person name="Postlethwait J."/>
            <person name="Schaerlinger B."/>
            <person name="Chardard D."/>
            <person name="Lecocq T."/>
            <person name="Poncet C."/>
            <person name="Jaffrelo L."/>
            <person name="Lampietro C."/>
            <person name="Guiguen Y."/>
        </authorList>
    </citation>
    <scope>NUCLEOTIDE SEQUENCE [LARGE SCALE GENOMIC DNA]</scope>
    <source>
        <tissue evidence="2">Blood</tissue>
    </source>
</reference>
<evidence type="ECO:0000256" key="1">
    <source>
        <dbReference type="SAM" id="MobiDB-lite"/>
    </source>
</evidence>
<feature type="region of interest" description="Disordered" evidence="1">
    <location>
        <begin position="28"/>
        <end position="69"/>
    </location>
</feature>
<gene>
    <name evidence="2" type="ORF">PFLUV_G00245230</name>
</gene>
<comment type="caution">
    <text evidence="2">The sequence shown here is derived from an EMBL/GenBank/DDBJ whole genome shotgun (WGS) entry which is preliminary data.</text>
</comment>
<name>A0A6A5E727_PERFL</name>
<dbReference type="EMBL" id="VHII01000021">
    <property type="protein sequence ID" value="KAF1374049.1"/>
    <property type="molecule type" value="Genomic_DNA"/>
</dbReference>
<organism evidence="2 3">
    <name type="scientific">Perca fluviatilis</name>
    <name type="common">European perch</name>
    <dbReference type="NCBI Taxonomy" id="8168"/>
    <lineage>
        <taxon>Eukaryota</taxon>
        <taxon>Metazoa</taxon>
        <taxon>Chordata</taxon>
        <taxon>Craniata</taxon>
        <taxon>Vertebrata</taxon>
        <taxon>Euteleostomi</taxon>
        <taxon>Actinopterygii</taxon>
        <taxon>Neopterygii</taxon>
        <taxon>Teleostei</taxon>
        <taxon>Neoteleostei</taxon>
        <taxon>Acanthomorphata</taxon>
        <taxon>Eupercaria</taxon>
        <taxon>Perciformes</taxon>
        <taxon>Percoidei</taxon>
        <taxon>Percidae</taxon>
        <taxon>Percinae</taxon>
        <taxon>Perca</taxon>
    </lineage>
</organism>
<proteinExistence type="predicted"/>
<evidence type="ECO:0000313" key="3">
    <source>
        <dbReference type="Proteomes" id="UP000465112"/>
    </source>
</evidence>
<dbReference type="Proteomes" id="UP000465112">
    <property type="component" value="Chromosome 21"/>
</dbReference>
<feature type="compositionally biased region" description="Polar residues" evidence="1">
    <location>
        <begin position="44"/>
        <end position="53"/>
    </location>
</feature>
<dbReference type="AlphaFoldDB" id="A0A6A5E727"/>
<feature type="compositionally biased region" description="Basic and acidic residues" evidence="1">
    <location>
        <begin position="59"/>
        <end position="68"/>
    </location>
</feature>
<accession>A0A6A5E727</accession>